<evidence type="ECO:0000313" key="1">
    <source>
        <dbReference type="EMBL" id="EHD04486.1"/>
    </source>
</evidence>
<protein>
    <submittedName>
        <fullName evidence="1">Uncharacterized protein</fullName>
    </submittedName>
</protein>
<gene>
    <name evidence="1" type="ORF">LTSEWAN_1774</name>
</gene>
<comment type="caution">
    <text evidence="1">The sequence shown here is derived from an EMBL/GenBank/DDBJ whole genome shotgun (WGS) entry which is preliminary data.</text>
</comment>
<feature type="non-terminal residue" evidence="1">
    <location>
        <position position="1"/>
    </location>
</feature>
<name>G5S9V2_SALET</name>
<accession>G5S9V2</accession>
<organism evidence="1 2">
    <name type="scientific">Salmonella enterica subsp. enterica serovar Wandsworth str. A4-580</name>
    <dbReference type="NCBI Taxonomy" id="913086"/>
    <lineage>
        <taxon>Bacteria</taxon>
        <taxon>Pseudomonadati</taxon>
        <taxon>Pseudomonadota</taxon>
        <taxon>Gammaproteobacteria</taxon>
        <taxon>Enterobacterales</taxon>
        <taxon>Enterobacteriaceae</taxon>
        <taxon>Salmonella</taxon>
    </lineage>
</organism>
<dbReference type="AlphaFoldDB" id="G5S9V2"/>
<reference evidence="1 2" key="1">
    <citation type="journal article" date="2011" name="BMC Genomics">
        <title>Genome sequencing reveals diversification of virulence factor content and possible host adaptation in distinct subpopulations of Salmonella enterica.</title>
        <authorList>
            <person name="den Bakker H.C."/>
            <person name="Moreno Switt A.I."/>
            <person name="Govoni G."/>
            <person name="Cummings C.A."/>
            <person name="Ranieri M.L."/>
            <person name="Degoricija L."/>
            <person name="Hoelzer K."/>
            <person name="Rodriguez-Rivera L.D."/>
            <person name="Brown S."/>
            <person name="Bolchacova E."/>
            <person name="Furtado M.R."/>
            <person name="Wiedmann M."/>
        </authorList>
    </citation>
    <scope>NUCLEOTIDE SEQUENCE [LARGE SCALE GENOMIC DNA]</scope>
    <source>
        <strain evidence="1 2">A4-580</strain>
    </source>
</reference>
<proteinExistence type="predicted"/>
<sequence length="49" mass="5327">MLFSLPEMRSSKRLLSSLPGQNSRWARLVADAADRDGGNHAAIDAVCLE</sequence>
<dbReference type="Proteomes" id="UP000003536">
    <property type="component" value="Unassembled WGS sequence"/>
</dbReference>
<dbReference type="EMBL" id="AFCX01000581">
    <property type="protein sequence ID" value="EHD04486.1"/>
    <property type="molecule type" value="Genomic_DNA"/>
</dbReference>
<evidence type="ECO:0000313" key="2">
    <source>
        <dbReference type="Proteomes" id="UP000003536"/>
    </source>
</evidence>